<evidence type="ECO:0000256" key="4">
    <source>
        <dbReference type="ARBA" id="ARBA00022807"/>
    </source>
</evidence>
<dbReference type="InterPro" id="IPR000064">
    <property type="entry name" value="NLP_P60_dom"/>
</dbReference>
<feature type="coiled-coil region" evidence="5">
    <location>
        <begin position="171"/>
        <end position="209"/>
    </location>
</feature>
<dbReference type="InterPro" id="IPR038765">
    <property type="entry name" value="Papain-like_cys_pep_sf"/>
</dbReference>
<accession>A0ABW1QB82</accession>
<protein>
    <submittedName>
        <fullName evidence="8">NlpC/P60 family protein</fullName>
    </submittedName>
</protein>
<keyword evidence="5" id="KW-0175">Coiled coil</keyword>
<keyword evidence="4" id="KW-0788">Thiol protease</keyword>
<dbReference type="Pfam" id="PF00877">
    <property type="entry name" value="NLPC_P60"/>
    <property type="match status" value="1"/>
</dbReference>
<evidence type="ECO:0000256" key="1">
    <source>
        <dbReference type="ARBA" id="ARBA00007074"/>
    </source>
</evidence>
<sequence length="339" mass="36124">MRFLPGVSHTLRITTATLVSAALLAGGLSVPQAAADDVEALITSMEEVSHEATAKSEEVKQLELDIEQGQERIDTLKQDAEEARVRAQGAQEAQRAFQGDVNDLAGAKYRSLMVDPVTNAIAAANPQNAIDRAAYLGTLTRNTERAVDKLAAATAEAGRAHTDASRIVAEANFQQSRLEEQHRALAAEQEELQARIREIEEKVSTLDAAARARWESKNNPLAPFSLTGEGAVGAALSKLGSPYGWGATGPDQFDCSGLMLWAHQQQGKSIPRTSQAQLAGGTPVSRADLQPGDIVGYYPGVTHVGMYIGNGQLVHASDYGIPVQVVSVDSMPWAGAVRY</sequence>
<comment type="caution">
    <text evidence="8">The sequence shown here is derived from an EMBL/GenBank/DDBJ whole genome shotgun (WGS) entry which is preliminary data.</text>
</comment>
<keyword evidence="9" id="KW-1185">Reference proteome</keyword>
<feature type="coiled-coil region" evidence="5">
    <location>
        <begin position="45"/>
        <end position="93"/>
    </location>
</feature>
<gene>
    <name evidence="8" type="ORF">ACFPUZ_01745</name>
</gene>
<feature type="signal peptide" evidence="6">
    <location>
        <begin position="1"/>
        <end position="35"/>
    </location>
</feature>
<proteinExistence type="inferred from homology"/>
<keyword evidence="3" id="KW-0378">Hydrolase</keyword>
<evidence type="ECO:0000256" key="2">
    <source>
        <dbReference type="ARBA" id="ARBA00022670"/>
    </source>
</evidence>
<dbReference type="Proteomes" id="UP001596244">
    <property type="component" value="Unassembled WGS sequence"/>
</dbReference>
<reference evidence="9" key="1">
    <citation type="journal article" date="2019" name="Int. J. Syst. Evol. Microbiol.">
        <title>The Global Catalogue of Microorganisms (GCM) 10K type strain sequencing project: providing services to taxonomists for standard genome sequencing and annotation.</title>
        <authorList>
            <consortium name="The Broad Institute Genomics Platform"/>
            <consortium name="The Broad Institute Genome Sequencing Center for Infectious Disease"/>
            <person name="Wu L."/>
            <person name="Ma J."/>
        </authorList>
    </citation>
    <scope>NUCLEOTIDE SEQUENCE [LARGE SCALE GENOMIC DNA]</scope>
    <source>
        <strain evidence="9">CCUG 51943</strain>
    </source>
</reference>
<dbReference type="PANTHER" id="PTHR47359">
    <property type="entry name" value="PEPTIDOGLYCAN DL-ENDOPEPTIDASE CWLO"/>
    <property type="match status" value="1"/>
</dbReference>
<dbReference type="RefSeq" id="WP_376999271.1">
    <property type="nucleotide sequence ID" value="NZ_JBHSQE010000001.1"/>
</dbReference>
<evidence type="ECO:0000256" key="6">
    <source>
        <dbReference type="SAM" id="SignalP"/>
    </source>
</evidence>
<name>A0ABW1QB82_9CORY</name>
<dbReference type="PANTHER" id="PTHR47359:SF3">
    <property type="entry name" value="NLP_P60 DOMAIN-CONTAINING PROTEIN-RELATED"/>
    <property type="match status" value="1"/>
</dbReference>
<organism evidence="8 9">
    <name type="scientific">Corynebacterium nasicanis</name>
    <dbReference type="NCBI Taxonomy" id="1448267"/>
    <lineage>
        <taxon>Bacteria</taxon>
        <taxon>Bacillati</taxon>
        <taxon>Actinomycetota</taxon>
        <taxon>Actinomycetes</taxon>
        <taxon>Mycobacteriales</taxon>
        <taxon>Corynebacteriaceae</taxon>
        <taxon>Corynebacterium</taxon>
    </lineage>
</organism>
<dbReference type="InterPro" id="IPR051794">
    <property type="entry name" value="PG_Endopeptidase_C40"/>
</dbReference>
<evidence type="ECO:0000313" key="9">
    <source>
        <dbReference type="Proteomes" id="UP001596244"/>
    </source>
</evidence>
<feature type="domain" description="NlpC/P60" evidence="7">
    <location>
        <begin position="225"/>
        <end position="339"/>
    </location>
</feature>
<feature type="chain" id="PRO_5046046485" evidence="6">
    <location>
        <begin position="36"/>
        <end position="339"/>
    </location>
</feature>
<dbReference type="Gene3D" id="3.90.1720.10">
    <property type="entry name" value="endopeptidase domain like (from Nostoc punctiforme)"/>
    <property type="match status" value="1"/>
</dbReference>
<evidence type="ECO:0000256" key="3">
    <source>
        <dbReference type="ARBA" id="ARBA00022801"/>
    </source>
</evidence>
<evidence type="ECO:0000313" key="8">
    <source>
        <dbReference type="EMBL" id="MFC6145535.1"/>
    </source>
</evidence>
<comment type="similarity">
    <text evidence="1">Belongs to the peptidase C40 family.</text>
</comment>
<evidence type="ECO:0000256" key="5">
    <source>
        <dbReference type="SAM" id="Coils"/>
    </source>
</evidence>
<keyword evidence="6" id="KW-0732">Signal</keyword>
<evidence type="ECO:0000259" key="7">
    <source>
        <dbReference type="PROSITE" id="PS51935"/>
    </source>
</evidence>
<dbReference type="SUPFAM" id="SSF54001">
    <property type="entry name" value="Cysteine proteinases"/>
    <property type="match status" value="1"/>
</dbReference>
<dbReference type="EMBL" id="JBHSQE010000001">
    <property type="protein sequence ID" value="MFC6145535.1"/>
    <property type="molecule type" value="Genomic_DNA"/>
</dbReference>
<dbReference type="PROSITE" id="PS51935">
    <property type="entry name" value="NLPC_P60"/>
    <property type="match status" value="1"/>
</dbReference>
<keyword evidence="2" id="KW-0645">Protease</keyword>